<name>A0A2J5HSM0_9EURO</name>
<dbReference type="InterPro" id="IPR052907">
    <property type="entry name" value="Beta-lactamase/esterase"/>
</dbReference>
<dbReference type="SUPFAM" id="SSF56601">
    <property type="entry name" value="beta-lactamase/transpeptidase-like"/>
    <property type="match status" value="1"/>
</dbReference>
<organism evidence="2 3">
    <name type="scientific">Aspergillus taichungensis</name>
    <dbReference type="NCBI Taxonomy" id="482145"/>
    <lineage>
        <taxon>Eukaryota</taxon>
        <taxon>Fungi</taxon>
        <taxon>Dikarya</taxon>
        <taxon>Ascomycota</taxon>
        <taxon>Pezizomycotina</taxon>
        <taxon>Eurotiomycetes</taxon>
        <taxon>Eurotiomycetidae</taxon>
        <taxon>Eurotiales</taxon>
        <taxon>Aspergillaceae</taxon>
        <taxon>Aspergillus</taxon>
        <taxon>Aspergillus subgen. Circumdati</taxon>
    </lineage>
</organism>
<dbReference type="PANTHER" id="PTHR43319:SF3">
    <property type="entry name" value="BETA-LACTAMASE-RELATED DOMAIN-CONTAINING PROTEIN"/>
    <property type="match status" value="1"/>
</dbReference>
<protein>
    <recommendedName>
        <fullName evidence="1">Beta-lactamase-related domain-containing protein</fullName>
    </recommendedName>
</protein>
<dbReference type="EMBL" id="KZ559549">
    <property type="protein sequence ID" value="PLN80324.1"/>
    <property type="molecule type" value="Genomic_DNA"/>
</dbReference>
<evidence type="ECO:0000313" key="3">
    <source>
        <dbReference type="Proteomes" id="UP000235023"/>
    </source>
</evidence>
<feature type="domain" description="Beta-lactamase-related" evidence="1">
    <location>
        <begin position="10"/>
        <end position="60"/>
    </location>
</feature>
<dbReference type="InterPro" id="IPR012338">
    <property type="entry name" value="Beta-lactam/transpept-like"/>
</dbReference>
<evidence type="ECO:0000313" key="2">
    <source>
        <dbReference type="EMBL" id="PLN80324.1"/>
    </source>
</evidence>
<dbReference type="Pfam" id="PF00144">
    <property type="entry name" value="Beta-lactamase"/>
    <property type="match status" value="1"/>
</dbReference>
<dbReference type="PANTHER" id="PTHR43319">
    <property type="entry name" value="BETA-LACTAMASE-RELATED"/>
    <property type="match status" value="1"/>
</dbReference>
<gene>
    <name evidence="2" type="ORF">BDW42DRAFT_171283</name>
</gene>
<proteinExistence type="predicted"/>
<dbReference type="Proteomes" id="UP000235023">
    <property type="component" value="Unassembled WGS sequence"/>
</dbReference>
<dbReference type="AlphaFoldDB" id="A0A2J5HSM0"/>
<sequence length="65" mass="7124">MSRRQPTSYKLASQAPLWASGTAMGYHGMTQGFLVGELVRRKTGTSIDEFVTEDICRPLGEGADF</sequence>
<dbReference type="InterPro" id="IPR001466">
    <property type="entry name" value="Beta-lactam-related"/>
</dbReference>
<accession>A0A2J5HSM0</accession>
<keyword evidence="3" id="KW-1185">Reference proteome</keyword>
<evidence type="ECO:0000259" key="1">
    <source>
        <dbReference type="Pfam" id="PF00144"/>
    </source>
</evidence>
<dbReference type="Gene3D" id="3.40.710.10">
    <property type="entry name" value="DD-peptidase/beta-lactamase superfamily"/>
    <property type="match status" value="1"/>
</dbReference>
<reference evidence="3" key="1">
    <citation type="submission" date="2017-12" db="EMBL/GenBank/DDBJ databases">
        <authorList>
            <consortium name="DOE Joint Genome Institute"/>
            <person name="Mondo S.J."/>
            <person name="Kjaerbolling I."/>
            <person name="Vesth T.C."/>
            <person name="Frisvad J.C."/>
            <person name="Nybo J.L."/>
            <person name="Theobald S."/>
            <person name="Kuo A."/>
            <person name="Bowyer P."/>
            <person name="Matsuda Y."/>
            <person name="Lyhne E.K."/>
            <person name="Kogle M.E."/>
            <person name="Clum A."/>
            <person name="Lipzen A."/>
            <person name="Salamov A."/>
            <person name="Ngan C.Y."/>
            <person name="Daum C."/>
            <person name="Chiniquy J."/>
            <person name="Barry K."/>
            <person name="LaButti K."/>
            <person name="Haridas S."/>
            <person name="Simmons B.A."/>
            <person name="Magnuson J.K."/>
            <person name="Mortensen U.H."/>
            <person name="Larsen T.O."/>
            <person name="Grigoriev I.V."/>
            <person name="Baker S.E."/>
            <person name="Andersen M.R."/>
            <person name="Nordberg H.P."/>
            <person name="Cantor M.N."/>
            <person name="Hua S.X."/>
        </authorList>
    </citation>
    <scope>NUCLEOTIDE SEQUENCE [LARGE SCALE GENOMIC DNA]</scope>
    <source>
        <strain evidence="3">IBT 19404</strain>
    </source>
</reference>